<dbReference type="PANTHER" id="PTHR43252:SF7">
    <property type="entry name" value="TRANSCRIPTIONAL REGULATOR YQJI"/>
    <property type="match status" value="1"/>
</dbReference>
<sequence>MSTPPEENAVLKPEETKAFQRLEKNFTIDLLWIWILRLLRDGPKYAYELRQEIETKFGFSPAIVTNYTILYLLEREGVVQKVEKRNSDERIDRKYYAKTDLGEKLMDEAENYLYTTISKLFPKNSSNK</sequence>
<dbReference type="EMBL" id="BARU01000548">
    <property type="protein sequence ID" value="GAH22048.1"/>
    <property type="molecule type" value="Genomic_DNA"/>
</dbReference>
<reference evidence="2" key="1">
    <citation type="journal article" date="2014" name="Front. Microbiol.">
        <title>High frequency of phylogenetically diverse reductive dehalogenase-homologous genes in deep subseafloor sedimentary metagenomes.</title>
        <authorList>
            <person name="Kawai M."/>
            <person name="Futagami T."/>
            <person name="Toyoda A."/>
            <person name="Takaki Y."/>
            <person name="Nishi S."/>
            <person name="Hori S."/>
            <person name="Arai W."/>
            <person name="Tsubouchi T."/>
            <person name="Morono Y."/>
            <person name="Uchiyama I."/>
            <person name="Ito T."/>
            <person name="Fujiyama A."/>
            <person name="Inagaki F."/>
            <person name="Takami H."/>
        </authorList>
    </citation>
    <scope>NUCLEOTIDE SEQUENCE</scope>
    <source>
        <strain evidence="2">Expedition CK06-06</strain>
    </source>
</reference>
<dbReference type="InterPro" id="IPR005149">
    <property type="entry name" value="Tscrpt_reg_PadR_N"/>
</dbReference>
<evidence type="ECO:0000259" key="1">
    <source>
        <dbReference type="Pfam" id="PF03551"/>
    </source>
</evidence>
<dbReference type="SUPFAM" id="SSF46785">
    <property type="entry name" value="Winged helix' DNA-binding domain"/>
    <property type="match status" value="1"/>
</dbReference>
<dbReference type="InterPro" id="IPR036388">
    <property type="entry name" value="WH-like_DNA-bd_sf"/>
</dbReference>
<dbReference type="Pfam" id="PF03551">
    <property type="entry name" value="PadR"/>
    <property type="match status" value="1"/>
</dbReference>
<evidence type="ECO:0000313" key="2">
    <source>
        <dbReference type="EMBL" id="GAH22048.1"/>
    </source>
</evidence>
<feature type="domain" description="Transcription regulator PadR N-terminal" evidence="1">
    <location>
        <begin position="35"/>
        <end position="107"/>
    </location>
</feature>
<organism evidence="2">
    <name type="scientific">marine sediment metagenome</name>
    <dbReference type="NCBI Taxonomy" id="412755"/>
    <lineage>
        <taxon>unclassified sequences</taxon>
        <taxon>metagenomes</taxon>
        <taxon>ecological metagenomes</taxon>
    </lineage>
</organism>
<dbReference type="InterPro" id="IPR036390">
    <property type="entry name" value="WH_DNA-bd_sf"/>
</dbReference>
<comment type="caution">
    <text evidence="2">The sequence shown here is derived from an EMBL/GenBank/DDBJ whole genome shotgun (WGS) entry which is preliminary data.</text>
</comment>
<protein>
    <recommendedName>
        <fullName evidence="1">Transcription regulator PadR N-terminal domain-containing protein</fullName>
    </recommendedName>
</protein>
<name>X1FMR5_9ZZZZ</name>
<dbReference type="Gene3D" id="1.10.10.10">
    <property type="entry name" value="Winged helix-like DNA-binding domain superfamily/Winged helix DNA-binding domain"/>
    <property type="match status" value="1"/>
</dbReference>
<gene>
    <name evidence="2" type="ORF">S03H2_01784</name>
</gene>
<dbReference type="PANTHER" id="PTHR43252">
    <property type="entry name" value="TRANSCRIPTIONAL REGULATOR YQJI"/>
    <property type="match status" value="1"/>
</dbReference>
<accession>X1FMR5</accession>
<proteinExistence type="predicted"/>
<dbReference type="AlphaFoldDB" id="X1FMR5"/>